<keyword evidence="6" id="KW-0964">Secreted</keyword>
<dbReference type="GO" id="GO:0005138">
    <property type="term" value="F:interleukin-6 receptor binding"/>
    <property type="evidence" value="ECO:0007669"/>
    <property type="project" value="InterPro"/>
</dbReference>
<dbReference type="SUPFAM" id="SSF47266">
    <property type="entry name" value="4-helical cytokines"/>
    <property type="match status" value="1"/>
</dbReference>
<evidence type="ECO:0000313" key="11">
    <source>
        <dbReference type="Ensembl" id="ENSSPAP00000008321.1"/>
    </source>
</evidence>
<evidence type="ECO:0000256" key="5">
    <source>
        <dbReference type="ARBA" id="ARBA00022514"/>
    </source>
</evidence>
<dbReference type="InterPro" id="IPR030473">
    <property type="entry name" value="IL6/GCSF/MGF_CS"/>
</dbReference>
<keyword evidence="4" id="KW-0011">Acute phase</keyword>
<protein>
    <recommendedName>
        <fullName evidence="3">Interleukin-6</fullName>
    </recommendedName>
</protein>
<name>A0A3B4ZL16_9TELE</name>
<evidence type="ECO:0000256" key="6">
    <source>
        <dbReference type="ARBA" id="ARBA00022525"/>
    </source>
</evidence>
<comment type="subcellular location">
    <subcellularLocation>
        <location evidence="1">Secreted</location>
    </subcellularLocation>
</comment>
<dbReference type="SMART" id="SM00126">
    <property type="entry name" value="IL6"/>
    <property type="match status" value="1"/>
</dbReference>
<evidence type="ECO:0000256" key="2">
    <source>
        <dbReference type="ARBA" id="ARBA00007432"/>
    </source>
</evidence>
<accession>A0A3B4ZL16</accession>
<keyword evidence="10" id="KW-0732">Signal</keyword>
<keyword evidence="8" id="KW-1015">Disulfide bond</keyword>
<evidence type="ECO:0000256" key="9">
    <source>
        <dbReference type="ARBA" id="ARBA00023441"/>
    </source>
</evidence>
<dbReference type="InterPro" id="IPR003574">
    <property type="entry name" value="IL-6-like"/>
</dbReference>
<dbReference type="PANTHER" id="PTHR48494">
    <property type="entry name" value="INTERLEUKIN-6"/>
    <property type="match status" value="1"/>
</dbReference>
<comment type="similarity">
    <text evidence="2">Belongs to the IL-6 superfamily.</text>
</comment>
<dbReference type="GO" id="GO:0006953">
    <property type="term" value="P:acute-phase response"/>
    <property type="evidence" value="ECO:0007669"/>
    <property type="project" value="UniProtKB-KW"/>
</dbReference>
<reference evidence="11" key="1">
    <citation type="submission" date="2023-09" db="UniProtKB">
        <authorList>
            <consortium name="Ensembl"/>
        </authorList>
    </citation>
    <scope>IDENTIFICATION</scope>
</reference>
<dbReference type="PROSITE" id="PS00254">
    <property type="entry name" value="INTERLEUKIN_6"/>
    <property type="match status" value="1"/>
</dbReference>
<dbReference type="PRINTS" id="PR00433">
    <property type="entry name" value="IL6GCSFMGF"/>
</dbReference>
<evidence type="ECO:0000256" key="1">
    <source>
        <dbReference type="ARBA" id="ARBA00004613"/>
    </source>
</evidence>
<organism evidence="11">
    <name type="scientific">Stegastes partitus</name>
    <name type="common">bicolor damselfish</name>
    <dbReference type="NCBI Taxonomy" id="144197"/>
    <lineage>
        <taxon>Eukaryota</taxon>
        <taxon>Metazoa</taxon>
        <taxon>Chordata</taxon>
        <taxon>Craniata</taxon>
        <taxon>Vertebrata</taxon>
        <taxon>Euteleostomi</taxon>
        <taxon>Actinopterygii</taxon>
        <taxon>Neopterygii</taxon>
        <taxon>Teleostei</taxon>
        <taxon>Neoteleostei</taxon>
        <taxon>Acanthomorphata</taxon>
        <taxon>Ovalentaria</taxon>
        <taxon>Pomacentridae</taxon>
        <taxon>Stegastes</taxon>
    </lineage>
</organism>
<keyword evidence="5" id="KW-0202">Cytokine</keyword>
<sequence>FIHSCSADLRSLTAAALAALTLLLFASGAPVGDETAESLAGDTSGEEGELVEVVEEEPSDLKKLLQVTQRHKKEFEDEFQTDVIFLEHYKSASFPSRCPSSNFNKEACLQRLAQGLLTYTVLLKHVATELPNSSIVTAAKSFSGPIITMIKNKMKHSERVTPLTSSQEEQLLAGIKNPDSFQKKMMAHSILYHLHIFLVDANTSMKKMEKNRWRTAGAGLPSISPL</sequence>
<dbReference type="GO" id="GO:0030154">
    <property type="term" value="P:cell differentiation"/>
    <property type="evidence" value="ECO:0007669"/>
    <property type="project" value="InterPro"/>
</dbReference>
<evidence type="ECO:0000256" key="8">
    <source>
        <dbReference type="ARBA" id="ARBA00023157"/>
    </source>
</evidence>
<dbReference type="PANTHER" id="PTHR48494:SF1">
    <property type="entry name" value="INTERLEUKIN-6"/>
    <property type="match status" value="1"/>
</dbReference>
<dbReference type="InterPro" id="IPR030474">
    <property type="entry name" value="IL-6/GCSF/MGF"/>
</dbReference>
<feature type="chain" id="PRO_5017444522" description="Interleukin-6" evidence="10">
    <location>
        <begin position="29"/>
        <end position="226"/>
    </location>
</feature>
<dbReference type="GeneTree" id="ENSGT00390000000878"/>
<dbReference type="GO" id="GO:0005615">
    <property type="term" value="C:extracellular space"/>
    <property type="evidence" value="ECO:0007669"/>
    <property type="project" value="UniProtKB-KW"/>
</dbReference>
<evidence type="ECO:0000256" key="3">
    <source>
        <dbReference type="ARBA" id="ARBA00019464"/>
    </source>
</evidence>
<feature type="signal peptide" evidence="10">
    <location>
        <begin position="1"/>
        <end position="28"/>
    </location>
</feature>
<dbReference type="GO" id="GO:0005125">
    <property type="term" value="F:cytokine activity"/>
    <property type="evidence" value="ECO:0007669"/>
    <property type="project" value="UniProtKB-KW"/>
</dbReference>
<evidence type="ECO:0000256" key="7">
    <source>
        <dbReference type="ARBA" id="ARBA00023030"/>
    </source>
</evidence>
<evidence type="ECO:0000256" key="4">
    <source>
        <dbReference type="ARBA" id="ARBA00022486"/>
    </source>
</evidence>
<dbReference type="GO" id="GO:0006955">
    <property type="term" value="P:immune response"/>
    <property type="evidence" value="ECO:0007669"/>
    <property type="project" value="InterPro"/>
</dbReference>
<proteinExistence type="inferred from homology"/>
<dbReference type="Pfam" id="PF00489">
    <property type="entry name" value="IL6"/>
    <property type="match status" value="1"/>
</dbReference>
<comment type="function">
    <text evidence="9">Cytokine with a wide variety of biological functions in immunity, tissue regeneration, and metabolism. Binds to IL6R, then the complex associates to the signaling subunit IL6ST/gp130 to trigger the intracellular IL6-signaling pathway. The interaction with the membrane-bound IL6R and IL6ST stimulates 'classic signaling', whereas the binding of IL6 and soluble IL6R to IL6ST stimulates 'trans-signaling'. Alternatively, 'cluster signaling' occurs when membrane-bound IL6:IL6R complexes on transmitter cells activate IL6ST receptors on neighboring receiver cells.</text>
</comment>
<dbReference type="InterPro" id="IPR009079">
    <property type="entry name" value="4_helix_cytokine-like_core"/>
</dbReference>
<dbReference type="AlphaFoldDB" id="A0A3B4ZL16"/>
<keyword evidence="7" id="KW-0339">Growth factor</keyword>
<dbReference type="Gene3D" id="1.20.1250.10">
    <property type="match status" value="1"/>
</dbReference>
<dbReference type="Ensembl" id="ENSSPAT00000008477.1">
    <property type="protein sequence ID" value="ENSSPAP00000008321.1"/>
    <property type="gene ID" value="ENSSPAG00000006304.1"/>
</dbReference>
<evidence type="ECO:0000256" key="10">
    <source>
        <dbReference type="SAM" id="SignalP"/>
    </source>
</evidence>
<dbReference type="GO" id="GO:0008083">
    <property type="term" value="F:growth factor activity"/>
    <property type="evidence" value="ECO:0007669"/>
    <property type="project" value="UniProtKB-KW"/>
</dbReference>